<reference evidence="1" key="1">
    <citation type="submission" date="2021-02" db="EMBL/GenBank/DDBJ databases">
        <authorList>
            <person name="Dougan E. K."/>
            <person name="Rhodes N."/>
            <person name="Thang M."/>
            <person name="Chan C."/>
        </authorList>
    </citation>
    <scope>NUCLEOTIDE SEQUENCE</scope>
</reference>
<sequence>MMPSSVDAHDAYKRSDLAAARIMGWRAAEASPSDVMELVWSLDPKRKAAYICTHGASKHRGKEVEGSLWTGGDNDLFMGRGRGKNLKPDFADIIHARCAGCGLVEWGADPANELACARLLQALTESKLFAELAGSVHGDADNHRMRREGYQVILELLQAPLHAPRYCSSVQTGNCLL</sequence>
<gene>
    <name evidence="1" type="ORF">PGLA1383_LOCUS15188</name>
</gene>
<comment type="caution">
    <text evidence="1">The sequence shown here is derived from an EMBL/GenBank/DDBJ whole genome shotgun (WGS) entry which is preliminary data.</text>
</comment>
<proteinExistence type="predicted"/>
<accession>A0A813E915</accession>
<protein>
    <submittedName>
        <fullName evidence="1">Uncharacterized protein</fullName>
    </submittedName>
</protein>
<organism evidence="1 2">
    <name type="scientific">Polarella glacialis</name>
    <name type="common">Dinoflagellate</name>
    <dbReference type="NCBI Taxonomy" id="89957"/>
    <lineage>
        <taxon>Eukaryota</taxon>
        <taxon>Sar</taxon>
        <taxon>Alveolata</taxon>
        <taxon>Dinophyceae</taxon>
        <taxon>Suessiales</taxon>
        <taxon>Suessiaceae</taxon>
        <taxon>Polarella</taxon>
    </lineage>
</organism>
<name>A0A813E915_POLGL</name>
<dbReference type="Proteomes" id="UP000654075">
    <property type="component" value="Unassembled WGS sequence"/>
</dbReference>
<evidence type="ECO:0000313" key="1">
    <source>
        <dbReference type="EMBL" id="CAE8596728.1"/>
    </source>
</evidence>
<evidence type="ECO:0000313" key="2">
    <source>
        <dbReference type="Proteomes" id="UP000654075"/>
    </source>
</evidence>
<keyword evidence="2" id="KW-1185">Reference proteome</keyword>
<dbReference type="AlphaFoldDB" id="A0A813E915"/>
<dbReference type="EMBL" id="CAJNNV010008858">
    <property type="protein sequence ID" value="CAE8596728.1"/>
    <property type="molecule type" value="Genomic_DNA"/>
</dbReference>